<evidence type="ECO:0000256" key="4">
    <source>
        <dbReference type="ARBA" id="ARBA00022989"/>
    </source>
</evidence>
<dbReference type="Pfam" id="PF04138">
    <property type="entry name" value="GtrA_DPMS_TM"/>
    <property type="match status" value="1"/>
</dbReference>
<feature type="transmembrane region" description="Helical" evidence="6">
    <location>
        <begin position="128"/>
        <end position="149"/>
    </location>
</feature>
<comment type="caution">
    <text evidence="8">The sequence shown here is derived from an EMBL/GenBank/DDBJ whole genome shotgun (WGS) entry which is preliminary data.</text>
</comment>
<reference evidence="8 9" key="1">
    <citation type="submission" date="2019-03" db="EMBL/GenBank/DDBJ databases">
        <title>Sequencing the genomes of 1000 actinobacteria strains.</title>
        <authorList>
            <person name="Klenk H.-P."/>
        </authorList>
    </citation>
    <scope>NUCLEOTIDE SEQUENCE [LARGE SCALE GENOMIC DNA]</scope>
    <source>
        <strain evidence="8 9">DSM 44969</strain>
    </source>
</reference>
<dbReference type="Proteomes" id="UP000295560">
    <property type="component" value="Unassembled WGS sequence"/>
</dbReference>
<evidence type="ECO:0000313" key="8">
    <source>
        <dbReference type="EMBL" id="TCK20518.1"/>
    </source>
</evidence>
<name>A0A4R1HFR7_PSEEN</name>
<evidence type="ECO:0000313" key="9">
    <source>
        <dbReference type="Proteomes" id="UP000295560"/>
    </source>
</evidence>
<proteinExistence type="inferred from homology"/>
<dbReference type="InterPro" id="IPR007267">
    <property type="entry name" value="GtrA_DPMS_TM"/>
</dbReference>
<keyword evidence="4 6" id="KW-1133">Transmembrane helix</keyword>
<organism evidence="8 9">
    <name type="scientific">Pseudonocardia endophytica</name>
    <dbReference type="NCBI Taxonomy" id="401976"/>
    <lineage>
        <taxon>Bacteria</taxon>
        <taxon>Bacillati</taxon>
        <taxon>Actinomycetota</taxon>
        <taxon>Actinomycetes</taxon>
        <taxon>Pseudonocardiales</taxon>
        <taxon>Pseudonocardiaceae</taxon>
        <taxon>Pseudonocardia</taxon>
    </lineage>
</organism>
<evidence type="ECO:0000259" key="7">
    <source>
        <dbReference type="Pfam" id="PF04138"/>
    </source>
</evidence>
<dbReference type="AlphaFoldDB" id="A0A4R1HFR7"/>
<feature type="transmembrane region" description="Helical" evidence="6">
    <location>
        <begin position="23"/>
        <end position="42"/>
    </location>
</feature>
<accession>A0A4R1HFR7</accession>
<keyword evidence="9" id="KW-1185">Reference proteome</keyword>
<dbReference type="EMBL" id="SMFZ01000002">
    <property type="protein sequence ID" value="TCK20518.1"/>
    <property type="molecule type" value="Genomic_DNA"/>
</dbReference>
<dbReference type="GO" id="GO:0005886">
    <property type="term" value="C:plasma membrane"/>
    <property type="evidence" value="ECO:0007669"/>
    <property type="project" value="TreeGrafter"/>
</dbReference>
<keyword evidence="3 6" id="KW-0812">Transmembrane</keyword>
<dbReference type="InterPro" id="IPR051401">
    <property type="entry name" value="GtrA_CellWall_Glycosyl"/>
</dbReference>
<dbReference type="GO" id="GO:0000271">
    <property type="term" value="P:polysaccharide biosynthetic process"/>
    <property type="evidence" value="ECO:0007669"/>
    <property type="project" value="InterPro"/>
</dbReference>
<sequence>MVDSALARIPQPYRDYAIKHRELIKFGFVGGITWVIDTAVFLLLKTTVLDTKPLTAKIMAVLVATIVSYVLNREWSFRTRGGRERRHEALLFFLISGVGIAMYSAPLAASRYLFDLQVPVVSLMTQEIADFLSGQILGTIVGMAFRWWAFRRFVFPDQNVRRQVPPA</sequence>
<evidence type="ECO:0000256" key="3">
    <source>
        <dbReference type="ARBA" id="ARBA00022692"/>
    </source>
</evidence>
<dbReference type="PANTHER" id="PTHR38459:SF1">
    <property type="entry name" value="PROPHAGE BACTOPRENOL-LINKED GLUCOSE TRANSLOCASE HOMOLOG"/>
    <property type="match status" value="1"/>
</dbReference>
<evidence type="ECO:0000256" key="2">
    <source>
        <dbReference type="ARBA" id="ARBA00009399"/>
    </source>
</evidence>
<comment type="subcellular location">
    <subcellularLocation>
        <location evidence="1">Membrane</location>
        <topology evidence="1">Multi-pass membrane protein</topology>
    </subcellularLocation>
</comment>
<evidence type="ECO:0000256" key="1">
    <source>
        <dbReference type="ARBA" id="ARBA00004141"/>
    </source>
</evidence>
<dbReference type="PANTHER" id="PTHR38459">
    <property type="entry name" value="PROPHAGE BACTOPRENOL-LINKED GLUCOSE TRANSLOCASE HOMOLOG"/>
    <property type="match status" value="1"/>
</dbReference>
<protein>
    <submittedName>
        <fullName evidence="8">Putative flippase GtrA</fullName>
    </submittedName>
</protein>
<comment type="similarity">
    <text evidence="2">Belongs to the GtrA family.</text>
</comment>
<gene>
    <name evidence="8" type="ORF">EV378_4477</name>
</gene>
<feature type="transmembrane region" description="Helical" evidence="6">
    <location>
        <begin position="54"/>
        <end position="71"/>
    </location>
</feature>
<keyword evidence="5 6" id="KW-0472">Membrane</keyword>
<feature type="transmembrane region" description="Helical" evidence="6">
    <location>
        <begin position="91"/>
        <end position="108"/>
    </location>
</feature>
<evidence type="ECO:0000256" key="6">
    <source>
        <dbReference type="SAM" id="Phobius"/>
    </source>
</evidence>
<feature type="domain" description="GtrA/DPMS transmembrane" evidence="7">
    <location>
        <begin position="25"/>
        <end position="155"/>
    </location>
</feature>
<evidence type="ECO:0000256" key="5">
    <source>
        <dbReference type="ARBA" id="ARBA00023136"/>
    </source>
</evidence>